<dbReference type="EMBL" id="KN847568">
    <property type="protein sequence ID" value="KIV99998.1"/>
    <property type="molecule type" value="Genomic_DNA"/>
</dbReference>
<dbReference type="OrthoDB" id="4062651at2759"/>
<dbReference type="GeneID" id="27316327"/>
<proteinExistence type="predicted"/>
<evidence type="ECO:0000313" key="2">
    <source>
        <dbReference type="EMBL" id="KIV99998.1"/>
    </source>
</evidence>
<evidence type="ECO:0000259" key="1">
    <source>
        <dbReference type="PROSITE" id="PS50011"/>
    </source>
</evidence>
<reference evidence="2 3" key="1">
    <citation type="submission" date="2015-01" db="EMBL/GenBank/DDBJ databases">
        <title>The Genome Sequence of Ochroconis gallopava CBS43764.</title>
        <authorList>
            <consortium name="The Broad Institute Genomics Platform"/>
            <person name="Cuomo C."/>
            <person name="de Hoog S."/>
            <person name="Gorbushina A."/>
            <person name="Stielow B."/>
            <person name="Teixiera M."/>
            <person name="Abouelleil A."/>
            <person name="Chapman S.B."/>
            <person name="Priest M."/>
            <person name="Young S.K."/>
            <person name="Wortman J."/>
            <person name="Nusbaum C."/>
            <person name="Birren B."/>
        </authorList>
    </citation>
    <scope>NUCLEOTIDE SEQUENCE [LARGE SCALE GENOMIC DNA]</scope>
    <source>
        <strain evidence="2 3">CBS 43764</strain>
    </source>
</reference>
<dbReference type="GO" id="GO:0005524">
    <property type="term" value="F:ATP binding"/>
    <property type="evidence" value="ECO:0007669"/>
    <property type="project" value="InterPro"/>
</dbReference>
<dbReference type="PANTHER" id="PTHR37542">
    <property type="entry name" value="HELO DOMAIN-CONTAINING PROTEIN-RELATED"/>
    <property type="match status" value="1"/>
</dbReference>
<dbReference type="CDD" id="cd00180">
    <property type="entry name" value="PKc"/>
    <property type="match status" value="1"/>
</dbReference>
<dbReference type="SMART" id="SM00220">
    <property type="entry name" value="S_TKc"/>
    <property type="match status" value="1"/>
</dbReference>
<dbReference type="Pfam" id="PF00069">
    <property type="entry name" value="Pkinase"/>
    <property type="match status" value="1"/>
</dbReference>
<sequence length="930" mass="105080">MAASLRSQMLALRRPIANTSLKFIPHRSLFATLTLDKILAALSSAGLSPVQIPSLADRVLANGRKVFAVLILLKNEEAQIVQFVKHDQLALTSLDSRLPFTLPELESIVPEIASEFFEWQWEVCAPVFTKGILHRELHDAIRIPFVSEEKIGYGGFGDVYCVELDRDQQILDLTEPDDKLRVVRKEFKSTTEGEDDWAKELQNLSLLSELKHPNMVEFLCSYTHRRKHNLLFRLVKHGTMSSLFEMPRPAGFSSDEIILHSLAQLASAICLVHSFTIKRLNLKFIGCHHDLKPKNILFSGQAFILSDFGLSRFRDAAESSKEVFEVGQGHYLAPECEDAENAFQKGLISRPSDIWSFGCIIAEVLTYLCYGPGSVAKFRFARRVKIGVLTTSTFHAGSGKENAGLMTWLKSLEAQEEEIYGKGVSLVRKMLSLEPERRPKIAEVTFELGRIALVAYCKAVEEMFQKLCNATHSIEADMEQRRFRIWRHTFESMLLEETCPYRELDDPMQKLDPLLYCLSKCKNEASSILEHYETALQPLYSPLRVIIDQLHSFLPDSLSRLAASKLESELVQTADIEAVSGMSEEYAANPVAERIRMLLTIKRMSILAFQRESCIRPDLFIKDASQVKVDATKVLGEHSLAELAQVDGSHRRVLVEWISYSPIWEGHVSEEMMARVESITTLLNDPVKPIEQVLHSSGYFHQPHRTAFGVVYELPPSDVALVPRTLATVIQSTMDARHRPPLEDRFTLARQLVKGIIDCHKVGWMHKSISAHNIAFFHHPAAPSATWIRGAHIIGFNHSRPDDPTAFTVGPGTSQFKVYHHPAYASGARFELAFDYYSLGLVLLEIGLWMPLQKIVDGWKFDSLWKLKDMLLLRRVPLLVHAMGKEYHDLVEICLKGHATQHNSSHGEPESTALLTRLGRLPFADTYSVP</sequence>
<dbReference type="PANTHER" id="PTHR37542:SF3">
    <property type="entry name" value="PRION-INHIBITION AND PROPAGATION HELO DOMAIN-CONTAINING PROTEIN"/>
    <property type="match status" value="1"/>
</dbReference>
<dbReference type="VEuPathDB" id="FungiDB:PV09_08354"/>
<keyword evidence="3" id="KW-1185">Reference proteome</keyword>
<feature type="domain" description="Protein kinase" evidence="1">
    <location>
        <begin position="629"/>
        <end position="915"/>
    </location>
</feature>
<dbReference type="RefSeq" id="XP_016209868.1">
    <property type="nucleotide sequence ID" value="XM_016362233.1"/>
</dbReference>
<dbReference type="Proteomes" id="UP000053259">
    <property type="component" value="Unassembled WGS sequence"/>
</dbReference>
<dbReference type="Gene3D" id="1.10.510.10">
    <property type="entry name" value="Transferase(Phosphotransferase) domain 1"/>
    <property type="match status" value="2"/>
</dbReference>
<name>A0A0D2ALP2_9PEZI</name>
<dbReference type="AlphaFoldDB" id="A0A0D2ALP2"/>
<dbReference type="STRING" id="253628.A0A0D2ALP2"/>
<dbReference type="InterPro" id="IPR011009">
    <property type="entry name" value="Kinase-like_dom_sf"/>
</dbReference>
<evidence type="ECO:0000313" key="3">
    <source>
        <dbReference type="Proteomes" id="UP000053259"/>
    </source>
</evidence>
<feature type="domain" description="Protein kinase" evidence="1">
    <location>
        <begin position="145"/>
        <end position="453"/>
    </location>
</feature>
<dbReference type="Gene3D" id="3.30.200.20">
    <property type="entry name" value="Phosphorylase Kinase, domain 1"/>
    <property type="match status" value="1"/>
</dbReference>
<dbReference type="InterPro" id="IPR000719">
    <property type="entry name" value="Prot_kinase_dom"/>
</dbReference>
<dbReference type="PROSITE" id="PS50011">
    <property type="entry name" value="PROTEIN_KINASE_DOM"/>
    <property type="match status" value="2"/>
</dbReference>
<dbReference type="InParanoid" id="A0A0D2ALP2"/>
<dbReference type="HOGENOM" id="CLU_312157_0_0_1"/>
<gene>
    <name evidence="2" type="ORF">PV09_08354</name>
</gene>
<accession>A0A0D2ALP2</accession>
<dbReference type="SUPFAM" id="SSF56112">
    <property type="entry name" value="Protein kinase-like (PK-like)"/>
    <property type="match status" value="2"/>
</dbReference>
<dbReference type="GO" id="GO:0004672">
    <property type="term" value="F:protein kinase activity"/>
    <property type="evidence" value="ECO:0007669"/>
    <property type="project" value="InterPro"/>
</dbReference>
<protein>
    <recommendedName>
        <fullName evidence="1">Protein kinase domain-containing protein</fullName>
    </recommendedName>
</protein>
<organism evidence="2 3">
    <name type="scientific">Verruconis gallopava</name>
    <dbReference type="NCBI Taxonomy" id="253628"/>
    <lineage>
        <taxon>Eukaryota</taxon>
        <taxon>Fungi</taxon>
        <taxon>Dikarya</taxon>
        <taxon>Ascomycota</taxon>
        <taxon>Pezizomycotina</taxon>
        <taxon>Dothideomycetes</taxon>
        <taxon>Pleosporomycetidae</taxon>
        <taxon>Venturiales</taxon>
        <taxon>Sympoventuriaceae</taxon>
        <taxon>Verruconis</taxon>
    </lineage>
</organism>